<feature type="transmembrane region" description="Helical" evidence="6">
    <location>
        <begin position="159"/>
        <end position="180"/>
    </location>
</feature>
<keyword evidence="3 6" id="KW-0812">Transmembrane</keyword>
<dbReference type="PANTHER" id="PTHR23523:SF2">
    <property type="entry name" value="2-NITROIMIDAZOLE TRANSPORTER"/>
    <property type="match status" value="1"/>
</dbReference>
<feature type="transmembrane region" description="Helical" evidence="6">
    <location>
        <begin position="304"/>
        <end position="325"/>
    </location>
</feature>
<name>A0ABW1R839_9LACO</name>
<comment type="subcellular location">
    <subcellularLocation>
        <location evidence="1">Cell membrane</location>
        <topology evidence="1">Multi-pass membrane protein</topology>
    </subcellularLocation>
</comment>
<feature type="transmembrane region" description="Helical" evidence="6">
    <location>
        <begin position="241"/>
        <end position="265"/>
    </location>
</feature>
<dbReference type="InterPro" id="IPR052524">
    <property type="entry name" value="MFS_Cyanate_Porter"/>
</dbReference>
<feature type="transmembrane region" description="Helical" evidence="6">
    <location>
        <begin position="97"/>
        <end position="118"/>
    </location>
</feature>
<feature type="transmembrane region" description="Helical" evidence="6">
    <location>
        <begin position="209"/>
        <end position="229"/>
    </location>
</feature>
<protein>
    <submittedName>
        <fullName evidence="8">CynX/NimT family MFS transporter</fullName>
    </submittedName>
</protein>
<dbReference type="PROSITE" id="PS50850">
    <property type="entry name" value="MFS"/>
    <property type="match status" value="1"/>
</dbReference>
<feature type="transmembrane region" description="Helical" evidence="6">
    <location>
        <begin position="72"/>
        <end position="91"/>
    </location>
</feature>
<feature type="transmembrane region" description="Helical" evidence="6">
    <location>
        <begin position="130"/>
        <end position="153"/>
    </location>
</feature>
<sequence length="395" mass="41689">MTTTHTHSRYLTLGMMLVATNMRLPITMMPGLISSLKQSLGLPSSMAGMLTTIPLLTFAIMSPLLARWGRRFGNEVTIYAMLVILAVGSYLRVVPSIALLLLGTLLVGIGADGGNVLLPAIIKDNFPTKIGLATSAYTVSMLLVGSLGTGLSGIMAAHWSLPVVMAILSAVGLVNLVTWLPNLKHNHREPVLPTPTETKSTAHPSVWRLPIAWVVTAFFGLQALVYYSMLTWLPTILVAHGFSTITAGNLVTVMQLSGLPLAFLVPTMAGKRHGVPIMLAIIGIGFIGGIGGILLPGLSLSVAVILNIILGFGSGAAFNLAVVFFTRKTTNGFETADLSGMAQSAGYLLAAIGPVLFGWLGSHVGWNLVIWLAVGFSALLTLSGVIVQRHATIYD</sequence>
<dbReference type="Proteomes" id="UP001596253">
    <property type="component" value="Unassembled WGS sequence"/>
</dbReference>
<keyword evidence="9" id="KW-1185">Reference proteome</keyword>
<organism evidence="8 9">
    <name type="scientific">Lactiplantibacillus dongliensis</name>
    <dbReference type="NCBI Taxonomy" id="2559919"/>
    <lineage>
        <taxon>Bacteria</taxon>
        <taxon>Bacillati</taxon>
        <taxon>Bacillota</taxon>
        <taxon>Bacilli</taxon>
        <taxon>Lactobacillales</taxon>
        <taxon>Lactobacillaceae</taxon>
        <taxon>Lactiplantibacillus</taxon>
    </lineage>
</organism>
<evidence type="ECO:0000256" key="4">
    <source>
        <dbReference type="ARBA" id="ARBA00022989"/>
    </source>
</evidence>
<feature type="transmembrane region" description="Helical" evidence="6">
    <location>
        <begin position="45"/>
        <end position="65"/>
    </location>
</feature>
<keyword evidence="4 6" id="KW-1133">Transmembrane helix</keyword>
<dbReference type="EMBL" id="JBHSSD010000040">
    <property type="protein sequence ID" value="MFC6164886.1"/>
    <property type="molecule type" value="Genomic_DNA"/>
</dbReference>
<feature type="transmembrane region" description="Helical" evidence="6">
    <location>
        <begin position="345"/>
        <end position="362"/>
    </location>
</feature>
<dbReference type="Pfam" id="PF07690">
    <property type="entry name" value="MFS_1"/>
    <property type="match status" value="1"/>
</dbReference>
<comment type="caution">
    <text evidence="8">The sequence shown here is derived from an EMBL/GenBank/DDBJ whole genome shotgun (WGS) entry which is preliminary data.</text>
</comment>
<evidence type="ECO:0000256" key="1">
    <source>
        <dbReference type="ARBA" id="ARBA00004651"/>
    </source>
</evidence>
<evidence type="ECO:0000313" key="8">
    <source>
        <dbReference type="EMBL" id="MFC6164886.1"/>
    </source>
</evidence>
<evidence type="ECO:0000256" key="3">
    <source>
        <dbReference type="ARBA" id="ARBA00022692"/>
    </source>
</evidence>
<dbReference type="InterPro" id="IPR020846">
    <property type="entry name" value="MFS_dom"/>
</dbReference>
<feature type="domain" description="Major facilitator superfamily (MFS) profile" evidence="7">
    <location>
        <begin position="7"/>
        <end position="392"/>
    </location>
</feature>
<dbReference type="InterPro" id="IPR011701">
    <property type="entry name" value="MFS"/>
</dbReference>
<gene>
    <name evidence="8" type="ORF">ACFP3T_09420</name>
</gene>
<feature type="transmembrane region" description="Helical" evidence="6">
    <location>
        <begin position="277"/>
        <end position="298"/>
    </location>
</feature>
<dbReference type="RefSeq" id="WP_137639536.1">
    <property type="nucleotide sequence ID" value="NZ_BJDK01000007.1"/>
</dbReference>
<feature type="transmembrane region" description="Helical" evidence="6">
    <location>
        <begin position="12"/>
        <end position="33"/>
    </location>
</feature>
<dbReference type="CDD" id="cd17339">
    <property type="entry name" value="MFS_NIMT_CynX_like"/>
    <property type="match status" value="1"/>
</dbReference>
<proteinExistence type="predicted"/>
<evidence type="ECO:0000256" key="2">
    <source>
        <dbReference type="ARBA" id="ARBA00022448"/>
    </source>
</evidence>
<evidence type="ECO:0000259" key="7">
    <source>
        <dbReference type="PROSITE" id="PS50850"/>
    </source>
</evidence>
<keyword evidence="2" id="KW-0813">Transport</keyword>
<feature type="transmembrane region" description="Helical" evidence="6">
    <location>
        <begin position="368"/>
        <end position="387"/>
    </location>
</feature>
<evidence type="ECO:0000313" key="9">
    <source>
        <dbReference type="Proteomes" id="UP001596253"/>
    </source>
</evidence>
<dbReference type="Gene3D" id="1.20.1250.20">
    <property type="entry name" value="MFS general substrate transporter like domains"/>
    <property type="match status" value="1"/>
</dbReference>
<accession>A0ABW1R839</accession>
<keyword evidence="5 6" id="KW-0472">Membrane</keyword>
<evidence type="ECO:0000256" key="6">
    <source>
        <dbReference type="SAM" id="Phobius"/>
    </source>
</evidence>
<dbReference type="InterPro" id="IPR036259">
    <property type="entry name" value="MFS_trans_sf"/>
</dbReference>
<dbReference type="PANTHER" id="PTHR23523">
    <property type="match status" value="1"/>
</dbReference>
<reference evidence="9" key="1">
    <citation type="journal article" date="2019" name="Int. J. Syst. Evol. Microbiol.">
        <title>The Global Catalogue of Microorganisms (GCM) 10K type strain sequencing project: providing services to taxonomists for standard genome sequencing and annotation.</title>
        <authorList>
            <consortium name="The Broad Institute Genomics Platform"/>
            <consortium name="The Broad Institute Genome Sequencing Center for Infectious Disease"/>
            <person name="Wu L."/>
            <person name="Ma J."/>
        </authorList>
    </citation>
    <scope>NUCLEOTIDE SEQUENCE [LARGE SCALE GENOMIC DNA]</scope>
    <source>
        <strain evidence="9">CCM 8932</strain>
    </source>
</reference>
<evidence type="ECO:0000256" key="5">
    <source>
        <dbReference type="ARBA" id="ARBA00023136"/>
    </source>
</evidence>
<dbReference type="SUPFAM" id="SSF103473">
    <property type="entry name" value="MFS general substrate transporter"/>
    <property type="match status" value="1"/>
</dbReference>